<dbReference type="Pfam" id="PF11735">
    <property type="entry name" value="CAP59_mtransfer"/>
    <property type="match status" value="1"/>
</dbReference>
<keyword evidence="2" id="KW-1133">Transmembrane helix</keyword>
<dbReference type="Proteomes" id="UP000309340">
    <property type="component" value="Unassembled WGS sequence"/>
</dbReference>
<protein>
    <recommendedName>
        <fullName evidence="5">Glycosyltransferase family 69 protein</fullName>
    </recommendedName>
</protein>
<evidence type="ECO:0008006" key="5">
    <source>
        <dbReference type="Google" id="ProtNLM"/>
    </source>
</evidence>
<keyword evidence="2" id="KW-0812">Transmembrane</keyword>
<keyword evidence="2" id="KW-0472">Membrane</keyword>
<keyword evidence="4" id="KW-1185">Reference proteome</keyword>
<gene>
    <name evidence="3" type="ORF">B0A55_06418</name>
</gene>
<feature type="transmembrane region" description="Helical" evidence="2">
    <location>
        <begin position="77"/>
        <end position="99"/>
    </location>
</feature>
<sequence>MRRPENEEQQGLLDDDASRHISSSEEIELRDLLDDDDRAPRQIWSLRSLSPERRKSYRHTPTLQLPRRRRVRTCSSLTLLTLSTLLLLLLPTGLLFPSYSHPPQRYRALRRHIHAAPNQPGRANLHNEKTFLAASLYDAPGELVSGDWGKSVSDLIHLLGPANVHLSIYEHDAEDRSKAALEDFRKSVSCNYVDHGTRRLKRIAFPAEVPNRALSPVHDPASPASRTRFDQVLYINDVVFDPVDAANLLFSTNVDETSGRPRYRAACATDFINPFKFYDNFATRDLDGYSMGVPFYPWIIGADGGTSRKYVLERKDAVRVKSCWGGMVAFEARWFQPSLQPNSSSLAEQPQAPLRFRGVNETYWEASECCVIHADLTALAPEELAPAETGIFLNPYVRVAYSRKSLDWLAFTRRFERLYAPAQTIANWFAGRPSYNPRRLEEPGQPAVNRVWVWHPDSQDAGRIARNVQQHAPDGQALWRGRLAADYATKGRRRLLLWATSSLSLWETLAESTLMIPQRPDGGAVSGHTGTALVESVSTTGKLDCPIPDRPTETSPTAVPLSPVFHAPLMSVSRRAKQPSVSGPAAAVGHAECVRFVQQNSICKAWDYSSTCSSVYTTQTQTSSKPESSVYTTTSYKPETVTVTSASTAYETKYSTVVSMKTKYETKTKTIPYNSESQTVICYTKPVWVWTHSTSLYSTAETYPETTTLRSVSTQVSAGPHTYVTSTPCPETLTSSYEKTYYVTKSVFVSTGCSKVSTCVSSSSTQSSSSTPSASPTFLNAHSFDLQVVYIYADSLDLLVLYADSTGLPLVLHADCPGLLLVLDADSPRLLLVLDADSPGLLLVLDADCPGLLLVLGADSPGLPVVIYSDCPDLPLVLADCPDLPVLYADCPDLLLFLYANSPGLPVVLYADCPDLPVVLYADCPDLLLFLYANSPGLPVVHSDCPDLPVVLYADCPDLPLILYANSPGLPVVHSDCPDLPVVLYADCPDLLLFLYADCPDLPLMVRADSSGLPVVIYADCPDLPLVVRADSSGLPVVLHADCPDLPVIYAYSLDLPVLCADSPGLPVIYADSPGLPVVIHADCPGLFVLYAHSLDLFVLYADSLGLLVLYADCPGLPVIHADSLGLPVIYADALDLFVLYAHSLDLLVLYADSLGLPVIYADSLGLPVIYADALDLLLVIYADPFDLQLILFLMEKQILQLVGIEAAVLLINKTIIQQLACPIRL</sequence>
<dbReference type="EMBL" id="NAJQ01000302">
    <property type="protein sequence ID" value="TKA72608.1"/>
    <property type="molecule type" value="Genomic_DNA"/>
</dbReference>
<name>A0A4U0XAZ7_9PEZI</name>
<dbReference type="OrthoDB" id="262547at2759"/>
<dbReference type="PANTHER" id="PTHR34144">
    <property type="entry name" value="CHROMOSOME 8, WHOLE GENOME SHOTGUN SEQUENCE"/>
    <property type="match status" value="1"/>
</dbReference>
<evidence type="ECO:0000256" key="1">
    <source>
        <dbReference type="SAM" id="MobiDB-lite"/>
    </source>
</evidence>
<organism evidence="3 4">
    <name type="scientific">Friedmanniomyces simplex</name>
    <dbReference type="NCBI Taxonomy" id="329884"/>
    <lineage>
        <taxon>Eukaryota</taxon>
        <taxon>Fungi</taxon>
        <taxon>Dikarya</taxon>
        <taxon>Ascomycota</taxon>
        <taxon>Pezizomycotina</taxon>
        <taxon>Dothideomycetes</taxon>
        <taxon>Dothideomycetidae</taxon>
        <taxon>Mycosphaerellales</taxon>
        <taxon>Teratosphaeriaceae</taxon>
        <taxon>Friedmanniomyces</taxon>
    </lineage>
</organism>
<evidence type="ECO:0000313" key="3">
    <source>
        <dbReference type="EMBL" id="TKA72608.1"/>
    </source>
</evidence>
<feature type="region of interest" description="Disordered" evidence="1">
    <location>
        <begin position="1"/>
        <end position="21"/>
    </location>
</feature>
<dbReference type="STRING" id="329884.A0A4U0XAZ7"/>
<reference evidence="3 4" key="1">
    <citation type="submission" date="2017-03" db="EMBL/GenBank/DDBJ databases">
        <title>Genomes of endolithic fungi from Antarctica.</title>
        <authorList>
            <person name="Coleine C."/>
            <person name="Masonjones S."/>
            <person name="Stajich J.E."/>
        </authorList>
    </citation>
    <scope>NUCLEOTIDE SEQUENCE [LARGE SCALE GENOMIC DNA]</scope>
    <source>
        <strain evidence="3 4">CCFEE 5184</strain>
    </source>
</reference>
<comment type="caution">
    <text evidence="3">The sequence shown here is derived from an EMBL/GenBank/DDBJ whole genome shotgun (WGS) entry which is preliminary data.</text>
</comment>
<proteinExistence type="predicted"/>
<dbReference type="AlphaFoldDB" id="A0A4U0XAZ7"/>
<dbReference type="InterPro" id="IPR021047">
    <property type="entry name" value="Mannosyltransferase_CMT1"/>
</dbReference>
<evidence type="ECO:0000313" key="4">
    <source>
        <dbReference type="Proteomes" id="UP000309340"/>
    </source>
</evidence>
<accession>A0A4U0XAZ7</accession>
<dbReference type="PANTHER" id="PTHR34144:SF8">
    <property type="entry name" value="GLYCOSYLTRANSFERASE FAMILY 69 PROTEIN"/>
    <property type="match status" value="1"/>
</dbReference>
<evidence type="ECO:0000256" key="2">
    <source>
        <dbReference type="SAM" id="Phobius"/>
    </source>
</evidence>